<dbReference type="Proteomes" id="UP000811619">
    <property type="component" value="Unassembled WGS sequence"/>
</dbReference>
<feature type="domain" description="EXPERA" evidence="7">
    <location>
        <begin position="6"/>
        <end position="156"/>
    </location>
</feature>
<dbReference type="AlphaFoldDB" id="A0A8K0NM10"/>
<evidence type="ECO:0000256" key="2">
    <source>
        <dbReference type="ARBA" id="ARBA00022692"/>
    </source>
</evidence>
<dbReference type="InterPro" id="IPR033118">
    <property type="entry name" value="EXPERA"/>
</dbReference>
<evidence type="ECO:0000256" key="6">
    <source>
        <dbReference type="SAM" id="Phobius"/>
    </source>
</evidence>
<dbReference type="GO" id="GO:0016020">
    <property type="term" value="C:membrane"/>
    <property type="evidence" value="ECO:0007669"/>
    <property type="project" value="UniProtKB-SubCell"/>
</dbReference>
<evidence type="ECO:0000259" key="7">
    <source>
        <dbReference type="PROSITE" id="PS51751"/>
    </source>
</evidence>
<dbReference type="OrthoDB" id="433124at2759"/>
<keyword evidence="3 5" id="KW-1133">Transmembrane helix</keyword>
<evidence type="ECO:0000256" key="5">
    <source>
        <dbReference type="PROSITE-ProRule" id="PRU01087"/>
    </source>
</evidence>
<evidence type="ECO:0000313" key="8">
    <source>
        <dbReference type="EMBL" id="KAG5930308.1"/>
    </source>
</evidence>
<dbReference type="Pfam" id="PF05241">
    <property type="entry name" value="EBP"/>
    <property type="match status" value="1"/>
</dbReference>
<accession>A0A8K0NM10</accession>
<keyword evidence="4 5" id="KW-0472">Membrane</keyword>
<feature type="transmembrane region" description="Helical" evidence="6">
    <location>
        <begin position="104"/>
        <end position="128"/>
    </location>
</feature>
<organism evidence="8 9">
    <name type="scientific">Claviceps africana</name>
    <dbReference type="NCBI Taxonomy" id="83212"/>
    <lineage>
        <taxon>Eukaryota</taxon>
        <taxon>Fungi</taxon>
        <taxon>Dikarya</taxon>
        <taxon>Ascomycota</taxon>
        <taxon>Pezizomycotina</taxon>
        <taxon>Sordariomycetes</taxon>
        <taxon>Hypocreomycetidae</taxon>
        <taxon>Hypocreales</taxon>
        <taxon>Clavicipitaceae</taxon>
        <taxon>Claviceps</taxon>
    </lineage>
</organism>
<dbReference type="PROSITE" id="PS51751">
    <property type="entry name" value="EXPERA"/>
    <property type="match status" value="1"/>
</dbReference>
<keyword evidence="2 5" id="KW-0812">Transmembrane</keyword>
<feature type="transmembrane region" description="Helical" evidence="6">
    <location>
        <begin position="140"/>
        <end position="160"/>
    </location>
</feature>
<evidence type="ECO:0000256" key="3">
    <source>
        <dbReference type="ARBA" id="ARBA00022989"/>
    </source>
</evidence>
<protein>
    <recommendedName>
        <fullName evidence="7">EXPERA domain-containing protein</fullName>
    </recommendedName>
</protein>
<evidence type="ECO:0000256" key="1">
    <source>
        <dbReference type="ARBA" id="ARBA00004141"/>
    </source>
</evidence>
<dbReference type="EMBL" id="SRPY01000018">
    <property type="protein sequence ID" value="KAG5930308.1"/>
    <property type="molecule type" value="Genomic_DNA"/>
</dbReference>
<reference evidence="8" key="1">
    <citation type="journal article" date="2020" name="bioRxiv">
        <title>Whole genome comparisons of ergot fungi reveals the divergence and evolution of species within the genus Claviceps are the result of varying mechanisms driving genome evolution and host range expansion.</title>
        <authorList>
            <person name="Wyka S.A."/>
            <person name="Mondo S.J."/>
            <person name="Liu M."/>
            <person name="Dettman J."/>
            <person name="Nalam V."/>
            <person name="Broders K.D."/>
        </authorList>
    </citation>
    <scope>NUCLEOTIDE SEQUENCE</scope>
    <source>
        <strain evidence="8">CCC 489</strain>
    </source>
</reference>
<name>A0A8K0NM10_9HYPO</name>
<evidence type="ECO:0000256" key="4">
    <source>
        <dbReference type="ARBA" id="ARBA00023136"/>
    </source>
</evidence>
<comment type="caution">
    <text evidence="8">The sequence shown here is derived from an EMBL/GenBank/DDBJ whole genome shotgun (WGS) entry which is preliminary data.</text>
</comment>
<keyword evidence="9" id="KW-1185">Reference proteome</keyword>
<comment type="subcellular location">
    <subcellularLocation>
        <location evidence="1">Membrane</location>
        <topology evidence="1">Multi-pass membrane protein</topology>
    </subcellularLocation>
</comment>
<evidence type="ECO:0000313" key="9">
    <source>
        <dbReference type="Proteomes" id="UP000811619"/>
    </source>
</evidence>
<gene>
    <name evidence="8" type="ORF">E4U42_002232</name>
</gene>
<sequence>MSSRLRDNIYLPLIGVQLAGMLLLDLPPLLPKPLWQPASAPLHGIVALREWWAAVSGDPYFASFAQEPWFEGFLYAEAFVQLPLTVYLVARLSSSRPRSGATELAGLAYGCVTFMGALACCCDIWHMAPERVGREQWGMLFWGTYLPFCVIPAVMAIDMYSRLLSRLQPSPTPR</sequence>
<proteinExistence type="predicted"/>